<dbReference type="InterPro" id="IPR014506">
    <property type="entry name" value="UCP020479_CheW"/>
</dbReference>
<accession>A0ABS1QW63</accession>
<dbReference type="Gene3D" id="2.30.30.40">
    <property type="entry name" value="SH3 Domains"/>
    <property type="match status" value="1"/>
</dbReference>
<dbReference type="EMBL" id="JAERTZ010000025">
    <property type="protein sequence ID" value="MBL1378363.1"/>
    <property type="molecule type" value="Genomic_DNA"/>
</dbReference>
<name>A0ABS1QW63_9GAMM</name>
<organism evidence="3 4">
    <name type="scientific">Zobellella iuensis</name>
    <dbReference type="NCBI Taxonomy" id="2803811"/>
    <lineage>
        <taxon>Bacteria</taxon>
        <taxon>Pseudomonadati</taxon>
        <taxon>Pseudomonadota</taxon>
        <taxon>Gammaproteobacteria</taxon>
        <taxon>Aeromonadales</taxon>
        <taxon>Aeromonadaceae</taxon>
        <taxon>Zobellella</taxon>
    </lineage>
</organism>
<dbReference type="Pfam" id="PF01584">
    <property type="entry name" value="CheW"/>
    <property type="match status" value="1"/>
</dbReference>
<reference evidence="4" key="1">
    <citation type="submission" date="2021-01" db="EMBL/GenBank/DDBJ databases">
        <title>Genome public.</title>
        <authorList>
            <person name="Liu C."/>
            <person name="Sun Q."/>
        </authorList>
    </citation>
    <scope>NUCLEOTIDE SEQUENCE [LARGE SCALE GENOMIC DNA]</scope>
    <source>
        <strain evidence="4">CGMCC 1.18722</strain>
    </source>
</reference>
<dbReference type="PROSITE" id="PS50851">
    <property type="entry name" value="CHEW"/>
    <property type="match status" value="1"/>
</dbReference>
<proteinExistence type="predicted"/>
<dbReference type="InterPro" id="IPR002545">
    <property type="entry name" value="CheW-lke_dom"/>
</dbReference>
<evidence type="ECO:0000259" key="2">
    <source>
        <dbReference type="PROSITE" id="PS50851"/>
    </source>
</evidence>
<dbReference type="SMART" id="SM00260">
    <property type="entry name" value="CheW"/>
    <property type="match status" value="1"/>
</dbReference>
<dbReference type="RefSeq" id="WP_202086581.1">
    <property type="nucleotide sequence ID" value="NZ_JAERTZ010000025.1"/>
</dbReference>
<dbReference type="Gene3D" id="2.40.50.180">
    <property type="entry name" value="CheA-289, Domain 4"/>
    <property type="match status" value="1"/>
</dbReference>
<evidence type="ECO:0000313" key="3">
    <source>
        <dbReference type="EMBL" id="MBL1378363.1"/>
    </source>
</evidence>
<keyword evidence="4" id="KW-1185">Reference proteome</keyword>
<dbReference type="Proteomes" id="UP000638570">
    <property type="component" value="Unassembled WGS sequence"/>
</dbReference>
<evidence type="ECO:0000256" key="1">
    <source>
        <dbReference type="SAM" id="MobiDB-lite"/>
    </source>
</evidence>
<dbReference type="PIRSF" id="PIRSF020479">
    <property type="entry name" value="UCP020479_CheW"/>
    <property type="match status" value="1"/>
</dbReference>
<evidence type="ECO:0000313" key="4">
    <source>
        <dbReference type="Proteomes" id="UP000638570"/>
    </source>
</evidence>
<feature type="domain" description="CheW-like" evidence="2">
    <location>
        <begin position="114"/>
        <end position="247"/>
    </location>
</feature>
<comment type="caution">
    <text evidence="3">The sequence shown here is derived from an EMBL/GenBank/DDBJ whole genome shotgun (WGS) entry which is preliminary data.</text>
</comment>
<dbReference type="SUPFAM" id="SSF50341">
    <property type="entry name" value="CheW-like"/>
    <property type="match status" value="1"/>
</dbReference>
<dbReference type="InterPro" id="IPR036061">
    <property type="entry name" value="CheW-like_dom_sf"/>
</dbReference>
<sequence length="256" mass="28429">MNKRQFDALDDYFGALLEETAPALHSQPEPPAEPVAAFADPAEEQRRQALEALLARVAELKEEESASPVAETVIVEPEPAVVADVAEISEPTQILQMQAEPAESAWRNMDTESSFQVLFFEVAGMTFAVPLTHLGGIYQMSRMTSLFGKPDWFAGVLTERQRQLYVVDTARWAMPGHQAREEYQYLVTLGESNWGLGCHQLKGTALLHREQVKWRASPGSRPWLAGMVKEKMCALLHVDALIGLLEQGKNIDGQQA</sequence>
<protein>
    <submittedName>
        <fullName evidence="3">Chemotaxis protein CheW</fullName>
    </submittedName>
</protein>
<feature type="region of interest" description="Disordered" evidence="1">
    <location>
        <begin position="21"/>
        <end position="42"/>
    </location>
</feature>
<gene>
    <name evidence="3" type="ORF">JKV55_13670</name>
</gene>